<accession>A0AAV7PPI1</accession>
<feature type="compositionally biased region" description="Low complexity" evidence="1">
    <location>
        <begin position="88"/>
        <end position="97"/>
    </location>
</feature>
<gene>
    <name evidence="2" type="ORF">NDU88_008452</name>
</gene>
<keyword evidence="3" id="KW-1185">Reference proteome</keyword>
<proteinExistence type="predicted"/>
<protein>
    <submittedName>
        <fullName evidence="2">Uncharacterized protein</fullName>
    </submittedName>
</protein>
<reference evidence="2" key="1">
    <citation type="journal article" date="2022" name="bioRxiv">
        <title>Sequencing and chromosome-scale assembly of the giantPleurodeles waltlgenome.</title>
        <authorList>
            <person name="Brown T."/>
            <person name="Elewa A."/>
            <person name="Iarovenko S."/>
            <person name="Subramanian E."/>
            <person name="Araus A.J."/>
            <person name="Petzold A."/>
            <person name="Susuki M."/>
            <person name="Suzuki K.-i.T."/>
            <person name="Hayashi T."/>
            <person name="Toyoda A."/>
            <person name="Oliveira C."/>
            <person name="Osipova E."/>
            <person name="Leigh N.D."/>
            <person name="Simon A."/>
            <person name="Yun M.H."/>
        </authorList>
    </citation>
    <scope>NUCLEOTIDE SEQUENCE</scope>
    <source>
        <strain evidence="2">20211129_DDA</strain>
        <tissue evidence="2">Liver</tissue>
    </source>
</reference>
<evidence type="ECO:0000313" key="2">
    <source>
        <dbReference type="EMBL" id="KAJ1130096.1"/>
    </source>
</evidence>
<feature type="region of interest" description="Disordered" evidence="1">
    <location>
        <begin position="32"/>
        <end position="112"/>
    </location>
</feature>
<dbReference type="Proteomes" id="UP001066276">
    <property type="component" value="Chromosome 7"/>
</dbReference>
<name>A0AAV7PPI1_PLEWA</name>
<organism evidence="2 3">
    <name type="scientific">Pleurodeles waltl</name>
    <name type="common">Iberian ribbed newt</name>
    <dbReference type="NCBI Taxonomy" id="8319"/>
    <lineage>
        <taxon>Eukaryota</taxon>
        <taxon>Metazoa</taxon>
        <taxon>Chordata</taxon>
        <taxon>Craniata</taxon>
        <taxon>Vertebrata</taxon>
        <taxon>Euteleostomi</taxon>
        <taxon>Amphibia</taxon>
        <taxon>Batrachia</taxon>
        <taxon>Caudata</taxon>
        <taxon>Salamandroidea</taxon>
        <taxon>Salamandridae</taxon>
        <taxon>Pleurodelinae</taxon>
        <taxon>Pleurodeles</taxon>
    </lineage>
</organism>
<dbReference type="AlphaFoldDB" id="A0AAV7PPI1"/>
<evidence type="ECO:0000313" key="3">
    <source>
        <dbReference type="Proteomes" id="UP001066276"/>
    </source>
</evidence>
<dbReference type="EMBL" id="JANPWB010000011">
    <property type="protein sequence ID" value="KAJ1130096.1"/>
    <property type="molecule type" value="Genomic_DNA"/>
</dbReference>
<comment type="caution">
    <text evidence="2">The sequence shown here is derived from an EMBL/GenBank/DDBJ whole genome shotgun (WGS) entry which is preliminary data.</text>
</comment>
<sequence>MEGCRLRAPSRAQAGQEEQRSCARRCWLLTRPDPEEQRAVAPEVEPCGWANPLDAGPDRGQTGSAGRNPARPCRAAPEPRDTNGGGSRVLLSSGLKLETGEGGRHGDYASHK</sequence>
<feature type="compositionally biased region" description="Basic and acidic residues" evidence="1">
    <location>
        <begin position="98"/>
        <end position="112"/>
    </location>
</feature>
<feature type="compositionally biased region" description="Low complexity" evidence="1">
    <location>
        <begin position="65"/>
        <end position="76"/>
    </location>
</feature>
<evidence type="ECO:0000256" key="1">
    <source>
        <dbReference type="SAM" id="MobiDB-lite"/>
    </source>
</evidence>